<dbReference type="GO" id="GO:0071013">
    <property type="term" value="C:catalytic step 2 spliceosome"/>
    <property type="evidence" value="ECO:0007669"/>
    <property type="project" value="TreeGrafter"/>
</dbReference>
<comment type="similarity">
    <text evidence="2 7">Belongs to the SYF2 family.</text>
</comment>
<comment type="function">
    <text evidence="7">Involved in pre-mRNA splicing.</text>
</comment>
<dbReference type="Pfam" id="PF08231">
    <property type="entry name" value="SYF2"/>
    <property type="match status" value="1"/>
</dbReference>
<dbReference type="GO" id="GO:0071014">
    <property type="term" value="C:post-mRNA release spliceosomal complex"/>
    <property type="evidence" value="ECO:0007669"/>
    <property type="project" value="TreeGrafter"/>
</dbReference>
<keyword evidence="5 7" id="KW-0508">mRNA splicing</keyword>
<sequence>MSDKEDTPEKDVQGPSSSLSAAMSNAERMKMMNEKIRQLSQKRNETRKANKADVVEEDRKIKNPKHVQQEVRREWDLNELEEKKKAEELGVDFERAKAMSTSADAVWKRDAAKKRKKNPNQDALVTGDYETMSLRQNDRLTREIKPNFEEYKRMREVIGEEQFYPSVNTITDGAYYPTPAALDRLSNTVHEMVKTREKVHRRRMFDPDSEVTYINEKNRVFNKKLDTYYGKYTEDLREDLERGTAL</sequence>
<comment type="subcellular location">
    <subcellularLocation>
        <location evidence="1 7">Nucleus</location>
    </subcellularLocation>
</comment>
<dbReference type="WBParaSite" id="MBELARI_LOCUS6567">
    <property type="protein sequence ID" value="MBELARI_LOCUS6567"/>
    <property type="gene ID" value="MBELARI_LOCUS6567"/>
</dbReference>
<dbReference type="PANTHER" id="PTHR13264">
    <property type="entry name" value="GCIP-INTERACTING PROTEIN P29"/>
    <property type="match status" value="1"/>
</dbReference>
<evidence type="ECO:0000313" key="9">
    <source>
        <dbReference type="Proteomes" id="UP000887575"/>
    </source>
</evidence>
<evidence type="ECO:0000256" key="7">
    <source>
        <dbReference type="RuleBase" id="RU367148"/>
    </source>
</evidence>
<feature type="compositionally biased region" description="Polar residues" evidence="8">
    <location>
        <begin position="14"/>
        <end position="23"/>
    </location>
</feature>
<dbReference type="AlphaFoldDB" id="A0AAF3FIV2"/>
<accession>A0AAF3FIV2</accession>
<protein>
    <recommendedName>
        <fullName evidence="7">Pre-mRNA-splicing factor SYF2</fullName>
    </recommendedName>
</protein>
<evidence type="ECO:0000256" key="5">
    <source>
        <dbReference type="ARBA" id="ARBA00023187"/>
    </source>
</evidence>
<evidence type="ECO:0000256" key="2">
    <source>
        <dbReference type="ARBA" id="ARBA00010028"/>
    </source>
</evidence>
<dbReference type="PANTHER" id="PTHR13264:SF5">
    <property type="entry name" value="PRE-MRNA-SPLICING FACTOR SYF2"/>
    <property type="match status" value="1"/>
</dbReference>
<comment type="subunit">
    <text evidence="7">May be part of a spliceosome complex.</text>
</comment>
<evidence type="ECO:0000256" key="4">
    <source>
        <dbReference type="ARBA" id="ARBA00022728"/>
    </source>
</evidence>
<organism evidence="9 10">
    <name type="scientific">Mesorhabditis belari</name>
    <dbReference type="NCBI Taxonomy" id="2138241"/>
    <lineage>
        <taxon>Eukaryota</taxon>
        <taxon>Metazoa</taxon>
        <taxon>Ecdysozoa</taxon>
        <taxon>Nematoda</taxon>
        <taxon>Chromadorea</taxon>
        <taxon>Rhabditida</taxon>
        <taxon>Rhabditina</taxon>
        <taxon>Rhabditomorpha</taxon>
        <taxon>Rhabditoidea</taxon>
        <taxon>Rhabditidae</taxon>
        <taxon>Mesorhabditinae</taxon>
        <taxon>Mesorhabditis</taxon>
    </lineage>
</organism>
<feature type="compositionally biased region" description="Basic and acidic residues" evidence="8">
    <location>
        <begin position="27"/>
        <end position="70"/>
    </location>
</feature>
<evidence type="ECO:0000256" key="8">
    <source>
        <dbReference type="SAM" id="MobiDB-lite"/>
    </source>
</evidence>
<keyword evidence="6 7" id="KW-0539">Nucleus</keyword>
<feature type="region of interest" description="Disordered" evidence="8">
    <location>
        <begin position="1"/>
        <end position="70"/>
    </location>
</feature>
<proteinExistence type="inferred from homology"/>
<dbReference type="GO" id="GO:0000398">
    <property type="term" value="P:mRNA splicing, via spliceosome"/>
    <property type="evidence" value="ECO:0007669"/>
    <property type="project" value="UniProtKB-UniRule"/>
</dbReference>
<evidence type="ECO:0000256" key="6">
    <source>
        <dbReference type="ARBA" id="ARBA00023242"/>
    </source>
</evidence>
<evidence type="ECO:0000313" key="10">
    <source>
        <dbReference type="WBParaSite" id="MBELARI_LOCUS6567"/>
    </source>
</evidence>
<evidence type="ECO:0000256" key="1">
    <source>
        <dbReference type="ARBA" id="ARBA00004123"/>
    </source>
</evidence>
<dbReference type="Proteomes" id="UP000887575">
    <property type="component" value="Unassembled WGS sequence"/>
</dbReference>
<dbReference type="InterPro" id="IPR013260">
    <property type="entry name" value="mRNA_splic_SYF2"/>
</dbReference>
<feature type="compositionally biased region" description="Basic and acidic residues" evidence="8">
    <location>
        <begin position="1"/>
        <end position="12"/>
    </location>
</feature>
<keyword evidence="4 7" id="KW-0747">Spliceosome</keyword>
<reference evidence="10" key="1">
    <citation type="submission" date="2024-02" db="UniProtKB">
        <authorList>
            <consortium name="WormBaseParasite"/>
        </authorList>
    </citation>
    <scope>IDENTIFICATION</scope>
</reference>
<keyword evidence="3 7" id="KW-0507">mRNA processing</keyword>
<dbReference type="GO" id="GO:0000974">
    <property type="term" value="C:Prp19 complex"/>
    <property type="evidence" value="ECO:0007669"/>
    <property type="project" value="TreeGrafter"/>
</dbReference>
<evidence type="ECO:0000256" key="3">
    <source>
        <dbReference type="ARBA" id="ARBA00022664"/>
    </source>
</evidence>
<name>A0AAF3FIV2_9BILA</name>
<keyword evidence="9" id="KW-1185">Reference proteome</keyword>